<name>B8HU63_CYAP4</name>
<protein>
    <submittedName>
        <fullName evidence="7">Anaerobic ribonucleoside-triphosphate reductase activating protein</fullName>
    </submittedName>
</protein>
<dbReference type="HOGENOM" id="CLU_089926_1_0_3"/>
<evidence type="ECO:0000256" key="3">
    <source>
        <dbReference type="ARBA" id="ARBA00022691"/>
    </source>
</evidence>
<dbReference type="EMBL" id="CP001344">
    <property type="protein sequence ID" value="ACL44408.1"/>
    <property type="molecule type" value="Genomic_DNA"/>
</dbReference>
<evidence type="ECO:0000256" key="6">
    <source>
        <dbReference type="ARBA" id="ARBA00023014"/>
    </source>
</evidence>
<dbReference type="InterPro" id="IPR012837">
    <property type="entry name" value="NrdG"/>
</dbReference>
<keyword evidence="5" id="KW-0408">Iron</keyword>
<dbReference type="eggNOG" id="COG0602">
    <property type="taxonomic scope" value="Bacteria"/>
</dbReference>
<dbReference type="GO" id="GO:0004748">
    <property type="term" value="F:ribonucleoside-diphosphate reductase activity, thioredoxin disulfide as acceptor"/>
    <property type="evidence" value="ECO:0007669"/>
    <property type="project" value="TreeGrafter"/>
</dbReference>
<dbReference type="InterPro" id="IPR007197">
    <property type="entry name" value="rSAM"/>
</dbReference>
<sequence>MSSKMTDAFLALNEIPPGYLNLMGYVDESEVNGPGCRAVIWVQGCLRECPGCFNPASWVFEENQLVAIADLAAKILANPRNTGVTFSGGEPFWQAAALAELARTLKQAGLNVMSFTGFRLEELQSETAPPGSKALLEQLDILIDGPFVQSLAINDPTSPVSSRNQRVHLFNPNLQLPMNWASDQIEIHILSDGSRIVTGYLGQMQLAE</sequence>
<dbReference type="SUPFAM" id="SSF102114">
    <property type="entry name" value="Radical SAM enzymes"/>
    <property type="match status" value="1"/>
</dbReference>
<accession>B8HU63</accession>
<evidence type="ECO:0000256" key="4">
    <source>
        <dbReference type="ARBA" id="ARBA00022723"/>
    </source>
</evidence>
<dbReference type="InterPro" id="IPR034457">
    <property type="entry name" value="Organic_radical-activating"/>
</dbReference>
<dbReference type="PANTHER" id="PTHR30352">
    <property type="entry name" value="PYRUVATE FORMATE-LYASE-ACTIVATING ENZYME"/>
    <property type="match status" value="1"/>
</dbReference>
<keyword evidence="4" id="KW-0479">Metal-binding</keyword>
<dbReference type="Gene3D" id="3.20.20.70">
    <property type="entry name" value="Aldolase class I"/>
    <property type="match status" value="1"/>
</dbReference>
<dbReference type="SFLD" id="SFLDF00299">
    <property type="entry name" value="anaerobic_ribonucleoside-triph"/>
    <property type="match status" value="1"/>
</dbReference>
<keyword evidence="2" id="KW-0004">4Fe-4S</keyword>
<organism evidence="7">
    <name type="scientific">Cyanothece sp. (strain PCC 7425 / ATCC 29141)</name>
    <dbReference type="NCBI Taxonomy" id="395961"/>
    <lineage>
        <taxon>Bacteria</taxon>
        <taxon>Bacillati</taxon>
        <taxon>Cyanobacteriota</taxon>
        <taxon>Cyanophyceae</taxon>
        <taxon>Gomontiellales</taxon>
        <taxon>Cyanothecaceae</taxon>
        <taxon>Cyanothece</taxon>
    </lineage>
</organism>
<dbReference type="KEGG" id="cyn:Cyan7425_2045"/>
<gene>
    <name evidence="7" type="ordered locus">Cyan7425_2045</name>
</gene>
<reference evidence="7" key="1">
    <citation type="submission" date="2009-01" db="EMBL/GenBank/DDBJ databases">
        <title>Complete sequence of chromosome Cyanothece sp. PCC 7425.</title>
        <authorList>
            <consortium name="US DOE Joint Genome Institute"/>
            <person name="Lucas S."/>
            <person name="Copeland A."/>
            <person name="Lapidus A."/>
            <person name="Glavina del Rio T."/>
            <person name="Dalin E."/>
            <person name="Tice H."/>
            <person name="Bruce D."/>
            <person name="Goodwin L."/>
            <person name="Pitluck S."/>
            <person name="Sims D."/>
            <person name="Meineke L."/>
            <person name="Brettin T."/>
            <person name="Detter J.C."/>
            <person name="Han C."/>
            <person name="Larimer F."/>
            <person name="Land M."/>
            <person name="Hauser L."/>
            <person name="Kyrpides N."/>
            <person name="Ovchinnikova G."/>
            <person name="Liberton M."/>
            <person name="Stoeckel J."/>
            <person name="Banerjee A."/>
            <person name="Singh A."/>
            <person name="Page L."/>
            <person name="Sato H."/>
            <person name="Zhao L."/>
            <person name="Sherman L."/>
            <person name="Pakrasi H."/>
            <person name="Richardson P."/>
        </authorList>
    </citation>
    <scope>NUCLEOTIDE SEQUENCE</scope>
    <source>
        <strain evidence="7">PCC 7425</strain>
    </source>
</reference>
<evidence type="ECO:0000256" key="5">
    <source>
        <dbReference type="ARBA" id="ARBA00023004"/>
    </source>
</evidence>
<evidence type="ECO:0000256" key="2">
    <source>
        <dbReference type="ARBA" id="ARBA00022485"/>
    </source>
</evidence>
<dbReference type="SFLD" id="SFLDG01063">
    <property type="entry name" value="activating_enzymes__group_1"/>
    <property type="match status" value="1"/>
</dbReference>
<dbReference type="GO" id="GO:0046872">
    <property type="term" value="F:metal ion binding"/>
    <property type="evidence" value="ECO:0007669"/>
    <property type="project" value="UniProtKB-KW"/>
</dbReference>
<proteinExistence type="predicted"/>
<dbReference type="Pfam" id="PF13353">
    <property type="entry name" value="Fer4_12"/>
    <property type="match status" value="1"/>
</dbReference>
<keyword evidence="3" id="KW-0949">S-adenosyl-L-methionine</keyword>
<comment type="cofactor">
    <cofactor evidence="1">
        <name>[4Fe-4S] cluster</name>
        <dbReference type="ChEBI" id="CHEBI:49883"/>
    </cofactor>
</comment>
<dbReference type="GO" id="GO:0043365">
    <property type="term" value="F:[formate-C-acetyltransferase]-activating enzyme activity"/>
    <property type="evidence" value="ECO:0007669"/>
    <property type="project" value="InterPro"/>
</dbReference>
<keyword evidence="6" id="KW-0411">Iron-sulfur</keyword>
<evidence type="ECO:0000256" key="1">
    <source>
        <dbReference type="ARBA" id="ARBA00001966"/>
    </source>
</evidence>
<dbReference type="GO" id="GO:0051539">
    <property type="term" value="F:4 iron, 4 sulfur cluster binding"/>
    <property type="evidence" value="ECO:0007669"/>
    <property type="project" value="UniProtKB-KW"/>
</dbReference>
<dbReference type="SFLD" id="SFLDG01066">
    <property type="entry name" value="organic_radical-activating_enz"/>
    <property type="match status" value="1"/>
</dbReference>
<dbReference type="STRING" id="395961.Cyan7425_2045"/>
<dbReference type="OrthoDB" id="9782387at2"/>
<evidence type="ECO:0000313" key="7">
    <source>
        <dbReference type="EMBL" id="ACL44408.1"/>
    </source>
</evidence>
<dbReference type="PANTHER" id="PTHR30352:SF2">
    <property type="entry name" value="ANAEROBIC RIBONUCLEOSIDE-TRIPHOSPHATE REDUCTASE-ACTIVATING PROTEIN"/>
    <property type="match status" value="1"/>
</dbReference>
<dbReference type="SFLD" id="SFLDS00029">
    <property type="entry name" value="Radical_SAM"/>
    <property type="match status" value="1"/>
</dbReference>
<dbReference type="InterPro" id="IPR013785">
    <property type="entry name" value="Aldolase_TIM"/>
</dbReference>
<dbReference type="AlphaFoldDB" id="B8HU63"/>
<dbReference type="InterPro" id="IPR058240">
    <property type="entry name" value="rSAM_sf"/>
</dbReference>